<dbReference type="InterPro" id="IPR050987">
    <property type="entry name" value="AtrR-like"/>
</dbReference>
<gene>
    <name evidence="5" type="ORF">MIND_00140100</name>
</gene>
<feature type="region of interest" description="Disordered" evidence="3">
    <location>
        <begin position="92"/>
        <end position="124"/>
    </location>
</feature>
<evidence type="ECO:0000256" key="3">
    <source>
        <dbReference type="SAM" id="MobiDB-lite"/>
    </source>
</evidence>
<name>A0A8H6WFX4_9AGAR</name>
<sequence>MESGPEGVGSGSSAKAVLKTRPRREQRACDACRRRRRACDGTKVPLKACSTCVEGKIQCTFTGVAKKQPKYVEVLEARLEANQQLLKIQNANGSQKSISTNTTASPSASSPSNSDEPTEPPPHVVSGLSALIEIVATQIRSTSVPDPPETTTEELVNRLGVLGSSSHWHGTHFRNNSSRLALIVAAIEQRELYEGKPLEWKNRRRKYWDPALAPQRPLSAPDTILSFPPIDLMTSLAFLYFRHANIYYPVLHQPSFIRNMTEGVHLRDRGVGLCVMLVCAIGARYSDDPRVLYPGSEEDGLRVGRQYFEQVSFAMEHLFQEPTLPQIQFCALATMYLQFSGPSQSWTLLAMGIKIAQDRGVHRWGAMAVPPTAISEQWKRSFWCLYCMDRQVSFTFGSPPTIESFDMDTDFPFECDDEQWPGEPGVDPKADPFTQPPNKPTYVTYFNQFLRLNRLQGIALRVLYGLEKCQALFAIRDSQWQEKIVAELDSALNAWIATTPEHLRWDNFAHPKADPSPEDAIFFEQSAMLHASFYCLQIYVHCQYLPMVRKRTRDSVQTLPSLAICTNASRATSRILHVQRERNKGRPVPEVTPFAFAAGLILVINVWSASHTAGLPPHMNSTIEQVQQLIEVVRVCEDRWLVAGLFYDILSELASVPEPPKALSNSPTAMPSKKRGRHSSEARTTASVPTPFGRDAMTHAMAAGHSAKPATNEVHEWLSHFKEMTATSPFGLPDRDAPMAPWETDEDVMAIWGASLPTGLNLDDWSSYFSTMSQFNSTG</sequence>
<dbReference type="SUPFAM" id="SSF57701">
    <property type="entry name" value="Zn2/Cys6 DNA-binding domain"/>
    <property type="match status" value="1"/>
</dbReference>
<dbReference type="Pfam" id="PF00172">
    <property type="entry name" value="Zn_clus"/>
    <property type="match status" value="1"/>
</dbReference>
<feature type="compositionally biased region" description="Low complexity" evidence="3">
    <location>
        <begin position="99"/>
        <end position="114"/>
    </location>
</feature>
<keyword evidence="6" id="KW-1185">Reference proteome</keyword>
<dbReference type="OrthoDB" id="39175at2759"/>
<dbReference type="AlphaFoldDB" id="A0A8H6WFX4"/>
<evidence type="ECO:0000313" key="5">
    <source>
        <dbReference type="EMBL" id="KAF7316217.1"/>
    </source>
</evidence>
<evidence type="ECO:0000313" key="6">
    <source>
        <dbReference type="Proteomes" id="UP000636479"/>
    </source>
</evidence>
<feature type="region of interest" description="Disordered" evidence="3">
    <location>
        <begin position="1"/>
        <end position="25"/>
    </location>
</feature>
<evidence type="ECO:0000259" key="4">
    <source>
        <dbReference type="PROSITE" id="PS50048"/>
    </source>
</evidence>
<dbReference type="InterPro" id="IPR036864">
    <property type="entry name" value="Zn2-C6_fun-type_DNA-bd_sf"/>
</dbReference>
<dbReference type="PROSITE" id="PS50048">
    <property type="entry name" value="ZN2_CY6_FUNGAL_2"/>
    <property type="match status" value="1"/>
</dbReference>
<dbReference type="InterPro" id="IPR007219">
    <property type="entry name" value="XnlR_reg_dom"/>
</dbReference>
<dbReference type="GO" id="GO:0003677">
    <property type="term" value="F:DNA binding"/>
    <property type="evidence" value="ECO:0007669"/>
    <property type="project" value="InterPro"/>
</dbReference>
<feature type="region of interest" description="Disordered" evidence="3">
    <location>
        <begin position="658"/>
        <end position="693"/>
    </location>
</feature>
<reference evidence="5" key="1">
    <citation type="submission" date="2020-05" db="EMBL/GenBank/DDBJ databases">
        <title>Mycena genomes resolve the evolution of fungal bioluminescence.</title>
        <authorList>
            <person name="Tsai I.J."/>
        </authorList>
    </citation>
    <scope>NUCLEOTIDE SEQUENCE</scope>
    <source>
        <strain evidence="5">171206Taipei</strain>
    </source>
</reference>
<accession>A0A8H6WFX4</accession>
<evidence type="ECO:0000256" key="1">
    <source>
        <dbReference type="ARBA" id="ARBA00022723"/>
    </source>
</evidence>
<organism evidence="5 6">
    <name type="scientific">Mycena indigotica</name>
    <dbReference type="NCBI Taxonomy" id="2126181"/>
    <lineage>
        <taxon>Eukaryota</taxon>
        <taxon>Fungi</taxon>
        <taxon>Dikarya</taxon>
        <taxon>Basidiomycota</taxon>
        <taxon>Agaricomycotina</taxon>
        <taxon>Agaricomycetes</taxon>
        <taxon>Agaricomycetidae</taxon>
        <taxon>Agaricales</taxon>
        <taxon>Marasmiineae</taxon>
        <taxon>Mycenaceae</taxon>
        <taxon>Mycena</taxon>
    </lineage>
</organism>
<dbReference type="PROSITE" id="PS00463">
    <property type="entry name" value="ZN2_CY6_FUNGAL_1"/>
    <property type="match status" value="1"/>
</dbReference>
<feature type="domain" description="Zn(2)-C6 fungal-type" evidence="4">
    <location>
        <begin position="28"/>
        <end position="61"/>
    </location>
</feature>
<dbReference type="RefSeq" id="XP_037226240.1">
    <property type="nucleotide sequence ID" value="XM_037358330.1"/>
</dbReference>
<evidence type="ECO:0000256" key="2">
    <source>
        <dbReference type="ARBA" id="ARBA00023242"/>
    </source>
</evidence>
<dbReference type="CDD" id="cd12148">
    <property type="entry name" value="fungal_TF_MHR"/>
    <property type="match status" value="1"/>
</dbReference>
<dbReference type="EMBL" id="JACAZF010000001">
    <property type="protein sequence ID" value="KAF7316217.1"/>
    <property type="molecule type" value="Genomic_DNA"/>
</dbReference>
<dbReference type="GeneID" id="59340846"/>
<dbReference type="Pfam" id="PF04082">
    <property type="entry name" value="Fungal_trans"/>
    <property type="match status" value="1"/>
</dbReference>
<dbReference type="SMART" id="SM00906">
    <property type="entry name" value="Fungal_trans"/>
    <property type="match status" value="1"/>
</dbReference>
<dbReference type="PANTHER" id="PTHR46910:SF38">
    <property type="entry name" value="ZN(2)-C6 FUNGAL-TYPE DOMAIN-CONTAINING PROTEIN"/>
    <property type="match status" value="1"/>
</dbReference>
<dbReference type="GO" id="GO:0000981">
    <property type="term" value="F:DNA-binding transcription factor activity, RNA polymerase II-specific"/>
    <property type="evidence" value="ECO:0007669"/>
    <property type="project" value="InterPro"/>
</dbReference>
<feature type="compositionally biased region" description="Gly residues" evidence="3">
    <location>
        <begin position="1"/>
        <end position="10"/>
    </location>
</feature>
<dbReference type="InterPro" id="IPR001138">
    <property type="entry name" value="Zn2Cys6_DnaBD"/>
</dbReference>
<protein>
    <submittedName>
        <fullName evidence="5">Zn(2)-C6 fungal-type domain-containing protein</fullName>
    </submittedName>
</protein>
<dbReference type="SMART" id="SM00066">
    <property type="entry name" value="GAL4"/>
    <property type="match status" value="1"/>
</dbReference>
<dbReference type="GO" id="GO:0008270">
    <property type="term" value="F:zinc ion binding"/>
    <property type="evidence" value="ECO:0007669"/>
    <property type="project" value="InterPro"/>
</dbReference>
<dbReference type="GO" id="GO:0006351">
    <property type="term" value="P:DNA-templated transcription"/>
    <property type="evidence" value="ECO:0007669"/>
    <property type="project" value="InterPro"/>
</dbReference>
<dbReference type="Gene3D" id="4.10.240.10">
    <property type="entry name" value="Zn(2)-C6 fungal-type DNA-binding domain"/>
    <property type="match status" value="1"/>
</dbReference>
<proteinExistence type="predicted"/>
<comment type="caution">
    <text evidence="5">The sequence shown here is derived from an EMBL/GenBank/DDBJ whole genome shotgun (WGS) entry which is preliminary data.</text>
</comment>
<dbReference type="Proteomes" id="UP000636479">
    <property type="component" value="Unassembled WGS sequence"/>
</dbReference>
<dbReference type="PANTHER" id="PTHR46910">
    <property type="entry name" value="TRANSCRIPTION FACTOR PDR1"/>
    <property type="match status" value="1"/>
</dbReference>
<keyword evidence="2" id="KW-0539">Nucleus</keyword>
<keyword evidence="1" id="KW-0479">Metal-binding</keyword>